<dbReference type="GO" id="GO:0042597">
    <property type="term" value="C:periplasmic space"/>
    <property type="evidence" value="ECO:0007669"/>
    <property type="project" value="InterPro"/>
</dbReference>
<evidence type="ECO:0000313" key="9">
    <source>
        <dbReference type="Proteomes" id="UP000823934"/>
    </source>
</evidence>
<feature type="binding site" description="covalent" evidence="4">
    <location>
        <position position="41"/>
    </location>
    <ligand>
        <name>heme c</name>
        <dbReference type="ChEBI" id="CHEBI:61717"/>
        <label>1</label>
    </ligand>
</feature>
<keyword evidence="6" id="KW-0732">Signal</keyword>
<feature type="chain" id="PRO_5038909353" evidence="6">
    <location>
        <begin position="23"/>
        <end position="211"/>
    </location>
</feature>
<comment type="caution">
    <text evidence="8">The sequence shown here is derived from an EMBL/GenBank/DDBJ whole genome shotgun (WGS) entry which is preliminary data.</text>
</comment>
<evidence type="ECO:0000256" key="1">
    <source>
        <dbReference type="ARBA" id="ARBA00022617"/>
    </source>
</evidence>
<dbReference type="InterPro" id="IPR009056">
    <property type="entry name" value="Cyt_c-like_dom"/>
</dbReference>
<feature type="binding site" description="axial binding residue" evidence="5">
    <location>
        <position position="45"/>
    </location>
    <ligand>
        <name>heme c</name>
        <dbReference type="ChEBI" id="CHEBI:61717"/>
        <label>1</label>
    </ligand>
    <ligandPart>
        <name>Fe</name>
        <dbReference type="ChEBI" id="CHEBI:18248"/>
    </ligandPart>
</feature>
<comment type="PTM">
    <text evidence="4">Binds 2 heme c groups covalently per subunit.</text>
</comment>
<dbReference type="InterPro" id="IPR024167">
    <property type="entry name" value="Cytochrome_c4-like"/>
</dbReference>
<feature type="binding site" description="axial binding residue" evidence="5">
    <location>
        <position position="187"/>
    </location>
    <ligand>
        <name>heme c</name>
        <dbReference type="ChEBI" id="CHEBI:61717"/>
        <label>2</label>
    </ligand>
    <ligandPart>
        <name>Fe</name>
        <dbReference type="ChEBI" id="CHEBI:18248"/>
    </ligandPart>
</feature>
<organism evidence="8 9">
    <name type="scientific">Candidatus Ignatzschineria merdigallinarum</name>
    <dbReference type="NCBI Taxonomy" id="2838621"/>
    <lineage>
        <taxon>Bacteria</taxon>
        <taxon>Pseudomonadati</taxon>
        <taxon>Pseudomonadota</taxon>
        <taxon>Gammaproteobacteria</taxon>
        <taxon>Cardiobacteriales</taxon>
        <taxon>Ignatzschineriaceae</taxon>
        <taxon>Ignatzschineria</taxon>
    </lineage>
</organism>
<feature type="domain" description="Cytochrome c" evidence="7">
    <location>
        <begin position="20"/>
        <end position="108"/>
    </location>
</feature>
<feature type="domain" description="Cytochrome c" evidence="7">
    <location>
        <begin position="127"/>
        <end position="210"/>
    </location>
</feature>
<evidence type="ECO:0000256" key="5">
    <source>
        <dbReference type="PIRSR" id="PIRSR000005-2"/>
    </source>
</evidence>
<sequence length="211" mass="22734">MKFFKKMTYLSFLSLLPFMSQAADGEKVYMKGGENPMAIACMTCHGMKGEGLPAAGYPTLAGKPAAYLSKQVNDFKSGKRKHPVMDSIAPAISDEELVAVSSYIEALPVPELPVIPRATQPKDLGSQLALRGDWSRNIPECVACHGPGGVGVGTAFPKLAGQSELYIVNQMNAWKNGDRQNDQADLMGHIARSLNDEEIKAVAAYFSKIGQ</sequence>
<feature type="binding site" description="covalent" evidence="4">
    <location>
        <position position="44"/>
    </location>
    <ligand>
        <name>heme c</name>
        <dbReference type="ChEBI" id="CHEBI:61717"/>
        <label>1</label>
    </ligand>
</feature>
<feature type="signal peptide" evidence="6">
    <location>
        <begin position="1"/>
        <end position="22"/>
    </location>
</feature>
<dbReference type="PIRSF" id="PIRSF000005">
    <property type="entry name" value="Cytochrome_c4"/>
    <property type="match status" value="1"/>
</dbReference>
<feature type="binding site" description="covalent" evidence="4">
    <location>
        <position position="144"/>
    </location>
    <ligand>
        <name>heme c</name>
        <dbReference type="ChEBI" id="CHEBI:61717"/>
        <label>2</label>
    </ligand>
</feature>
<evidence type="ECO:0000256" key="2">
    <source>
        <dbReference type="ARBA" id="ARBA00022723"/>
    </source>
</evidence>
<dbReference type="InterPro" id="IPR036909">
    <property type="entry name" value="Cyt_c-like_dom_sf"/>
</dbReference>
<reference evidence="8" key="1">
    <citation type="journal article" date="2021" name="PeerJ">
        <title>Extensive microbial diversity within the chicken gut microbiome revealed by metagenomics and culture.</title>
        <authorList>
            <person name="Gilroy R."/>
            <person name="Ravi A."/>
            <person name="Getino M."/>
            <person name="Pursley I."/>
            <person name="Horton D.L."/>
            <person name="Alikhan N.F."/>
            <person name="Baker D."/>
            <person name="Gharbi K."/>
            <person name="Hall N."/>
            <person name="Watson M."/>
            <person name="Adriaenssens E.M."/>
            <person name="Foster-Nyarko E."/>
            <person name="Jarju S."/>
            <person name="Secka A."/>
            <person name="Antonio M."/>
            <person name="Oren A."/>
            <person name="Chaudhuri R.R."/>
            <person name="La Ragione R."/>
            <person name="Hildebrand F."/>
            <person name="Pallen M.J."/>
        </authorList>
    </citation>
    <scope>NUCLEOTIDE SEQUENCE</scope>
    <source>
        <strain evidence="8">CHK160-9182</strain>
    </source>
</reference>
<gene>
    <name evidence="8" type="ORF">H9889_00715</name>
</gene>
<name>A0A9D1TUA7_9GAMM</name>
<keyword evidence="3 5" id="KW-0408">Iron</keyword>
<feature type="binding site" description="axial binding residue" evidence="5">
    <location>
        <position position="85"/>
    </location>
    <ligand>
        <name>heme c</name>
        <dbReference type="ChEBI" id="CHEBI:61717"/>
        <label>1</label>
    </ligand>
    <ligandPart>
        <name>Fe</name>
        <dbReference type="ChEBI" id="CHEBI:18248"/>
    </ligandPart>
</feature>
<dbReference type="Pfam" id="PF00034">
    <property type="entry name" value="Cytochrom_C"/>
    <property type="match status" value="2"/>
</dbReference>
<dbReference type="AlphaFoldDB" id="A0A9D1TUA7"/>
<dbReference type="SUPFAM" id="SSF46626">
    <property type="entry name" value="Cytochrome c"/>
    <property type="match status" value="2"/>
</dbReference>
<dbReference type="EMBL" id="DXHP01000014">
    <property type="protein sequence ID" value="HIW05839.1"/>
    <property type="molecule type" value="Genomic_DNA"/>
</dbReference>
<proteinExistence type="predicted"/>
<dbReference type="InterPro" id="IPR050597">
    <property type="entry name" value="Cytochrome_c_Oxidase_Subunit"/>
</dbReference>
<reference evidence="8" key="2">
    <citation type="submission" date="2021-04" db="EMBL/GenBank/DDBJ databases">
        <authorList>
            <person name="Gilroy R."/>
        </authorList>
    </citation>
    <scope>NUCLEOTIDE SEQUENCE</scope>
    <source>
        <strain evidence="8">CHK160-9182</strain>
    </source>
</reference>
<evidence type="ECO:0000256" key="4">
    <source>
        <dbReference type="PIRSR" id="PIRSR000005-1"/>
    </source>
</evidence>
<dbReference type="GO" id="GO:0020037">
    <property type="term" value="F:heme binding"/>
    <property type="evidence" value="ECO:0007669"/>
    <property type="project" value="InterPro"/>
</dbReference>
<keyword evidence="1 4" id="KW-0349">Heme</keyword>
<dbReference type="Gene3D" id="1.10.760.10">
    <property type="entry name" value="Cytochrome c-like domain"/>
    <property type="match status" value="2"/>
</dbReference>
<evidence type="ECO:0000256" key="3">
    <source>
        <dbReference type="ARBA" id="ARBA00023004"/>
    </source>
</evidence>
<dbReference type="GO" id="GO:0005506">
    <property type="term" value="F:iron ion binding"/>
    <property type="evidence" value="ECO:0007669"/>
    <property type="project" value="InterPro"/>
</dbReference>
<dbReference type="PROSITE" id="PS51007">
    <property type="entry name" value="CYTC"/>
    <property type="match status" value="2"/>
</dbReference>
<evidence type="ECO:0000259" key="7">
    <source>
        <dbReference type="PROSITE" id="PS51007"/>
    </source>
</evidence>
<accession>A0A9D1TUA7</accession>
<protein>
    <submittedName>
        <fullName evidence="8">Cytochrome c4</fullName>
    </submittedName>
</protein>
<keyword evidence="2 5" id="KW-0479">Metal-binding</keyword>
<dbReference type="Proteomes" id="UP000823934">
    <property type="component" value="Unassembled WGS sequence"/>
</dbReference>
<evidence type="ECO:0000256" key="6">
    <source>
        <dbReference type="SAM" id="SignalP"/>
    </source>
</evidence>
<evidence type="ECO:0000313" key="8">
    <source>
        <dbReference type="EMBL" id="HIW05839.1"/>
    </source>
</evidence>
<dbReference type="GO" id="GO:0009055">
    <property type="term" value="F:electron transfer activity"/>
    <property type="evidence" value="ECO:0007669"/>
    <property type="project" value="InterPro"/>
</dbReference>
<dbReference type="PANTHER" id="PTHR33751:SF11">
    <property type="entry name" value="BLL4483 PROTEIN"/>
    <property type="match status" value="1"/>
</dbReference>
<dbReference type="PANTHER" id="PTHR33751">
    <property type="entry name" value="CBB3-TYPE CYTOCHROME C OXIDASE SUBUNIT FIXP"/>
    <property type="match status" value="1"/>
</dbReference>
<feature type="binding site" description="axial binding residue" evidence="5">
    <location>
        <position position="145"/>
    </location>
    <ligand>
        <name>heme c</name>
        <dbReference type="ChEBI" id="CHEBI:61717"/>
        <label>2</label>
    </ligand>
    <ligandPart>
        <name>Fe</name>
        <dbReference type="ChEBI" id="CHEBI:18248"/>
    </ligandPart>
</feature>
<feature type="binding site" description="covalent" evidence="4">
    <location>
        <position position="141"/>
    </location>
    <ligand>
        <name>heme c</name>
        <dbReference type="ChEBI" id="CHEBI:61717"/>
        <label>2</label>
    </ligand>
</feature>